<evidence type="ECO:0000313" key="5">
    <source>
        <dbReference type="EMBL" id="MBP3950076.1"/>
    </source>
</evidence>
<evidence type="ECO:0000259" key="4">
    <source>
        <dbReference type="SMART" id="SM00646"/>
    </source>
</evidence>
<dbReference type="InterPro" id="IPR051922">
    <property type="entry name" value="Bact_Sporulation_Assoc"/>
</dbReference>
<dbReference type="EC" id="3.5.1.28" evidence="5"/>
<evidence type="ECO:0000259" key="3">
    <source>
        <dbReference type="SMART" id="SM00287"/>
    </source>
</evidence>
<gene>
    <name evidence="5" type="ORF">J7W16_02950</name>
</gene>
<dbReference type="PANTHER" id="PTHR30032">
    <property type="entry name" value="N-ACETYLMURAMOYL-L-ALANINE AMIDASE-RELATED"/>
    <property type="match status" value="1"/>
</dbReference>
<reference evidence="5" key="1">
    <citation type="submission" date="2021-03" db="EMBL/GenBank/DDBJ databases">
        <title>Bacillus suaedae sp. nov., isolated from Suaeda aralocaspica.</title>
        <authorList>
            <person name="Lei R.F.R."/>
        </authorList>
    </citation>
    <scope>NUCLEOTIDE SEQUENCE</scope>
    <source>
        <strain evidence="5">YZJH907-2</strain>
    </source>
</reference>
<comment type="caution">
    <text evidence="5">The sequence shown here is derived from an EMBL/GenBank/DDBJ whole genome shotgun (WGS) entry which is preliminary data.</text>
</comment>
<dbReference type="Proteomes" id="UP000678228">
    <property type="component" value="Unassembled WGS sequence"/>
</dbReference>
<dbReference type="Pfam" id="PF04122">
    <property type="entry name" value="CW_binding_2"/>
    <property type="match status" value="3"/>
</dbReference>
<dbReference type="GO" id="GO:0071555">
    <property type="term" value="P:cell wall organization"/>
    <property type="evidence" value="ECO:0007669"/>
    <property type="project" value="UniProtKB-KW"/>
</dbReference>
<sequence>MQVRLKKHLPFLLIVVTLGLLFGVGQVSANQTIERISSSDRLGTAIEISKKGWTTSPTVILARSDHPADALAAAGLVATKNAPILLTDSDQLDSRIINEIRRLKATQVYLLGGTMAISSTVEEKLKNEFNVKRISGKERFTTAYEINKEAGLLSNDTAIIVNGKTVADALSASSVAANKGFPIYLADQNRLPVDLPQSVRNVLIFGGTAAISQSFENSLVSRGLKITRISGSDRYETSIKVAQWAGLSGDANILVRGTSVKNSGEDYPDAVAASGLAKRLQAPIILTHPTNPSSKVIDYLSNSNQRTTILGGTAAVSASIVDRIQNANQPQTVQYGTVKVSSTLNVRNAPVSGDRIGALSNGTKVEIHEVIGGWAKIKYGSGWGYISLTYVTISQPSSSSPVAGEIIAIDAGHGGKDGGAAYDGIVEKELVLDVALRVEKKLEAQGARVVMTRRDDTFIELVNRAKIANEANASSFISIHANGFRLESANGTETYWSKDNNSKELATLIQNLLYQELGTTNRGVKSNDYSVLRNTKMPAVLVELGFLSNKSDSDKLKTTKYREKAANAIYEGIVEYYRKR</sequence>
<keyword evidence="2" id="KW-0961">Cell wall biogenesis/degradation</keyword>
<evidence type="ECO:0000256" key="1">
    <source>
        <dbReference type="ARBA" id="ARBA00022801"/>
    </source>
</evidence>
<accession>A0A940WXI7</accession>
<feature type="domain" description="MurNAc-LAA" evidence="4">
    <location>
        <begin position="465"/>
        <end position="574"/>
    </location>
</feature>
<dbReference type="GO" id="GO:0009253">
    <property type="term" value="P:peptidoglycan catabolic process"/>
    <property type="evidence" value="ECO:0007669"/>
    <property type="project" value="InterPro"/>
</dbReference>
<dbReference type="GO" id="GO:0008745">
    <property type="term" value="F:N-acetylmuramoyl-L-alanine amidase activity"/>
    <property type="evidence" value="ECO:0007669"/>
    <property type="project" value="UniProtKB-EC"/>
</dbReference>
<feature type="domain" description="SH3b" evidence="3">
    <location>
        <begin position="335"/>
        <end position="395"/>
    </location>
</feature>
<protein>
    <submittedName>
        <fullName evidence="5">N-acetylmuramoyl-L-alanine amidase</fullName>
        <ecNumber evidence="5">3.5.1.28</ecNumber>
    </submittedName>
</protein>
<evidence type="ECO:0000256" key="2">
    <source>
        <dbReference type="ARBA" id="ARBA00023316"/>
    </source>
</evidence>
<keyword evidence="1 5" id="KW-0378">Hydrolase</keyword>
<dbReference type="RefSeq" id="WP_210595690.1">
    <property type="nucleotide sequence ID" value="NZ_JAGKSQ010000001.1"/>
</dbReference>
<evidence type="ECO:0000313" key="6">
    <source>
        <dbReference type="Proteomes" id="UP000678228"/>
    </source>
</evidence>
<dbReference type="PANTHER" id="PTHR30032:SF1">
    <property type="entry name" value="N-ACETYLMURAMOYL-L-ALANINE AMIDASE LYTC"/>
    <property type="match status" value="1"/>
</dbReference>
<dbReference type="Gene3D" id="3.40.50.12090">
    <property type="match status" value="3"/>
</dbReference>
<dbReference type="InterPro" id="IPR003646">
    <property type="entry name" value="SH3-like_bac-type"/>
</dbReference>
<name>A0A940WXI7_9BACI</name>
<dbReference type="Pfam" id="PF08239">
    <property type="entry name" value="SH3_3"/>
    <property type="match status" value="1"/>
</dbReference>
<dbReference type="EMBL" id="JAGKSQ010000001">
    <property type="protein sequence ID" value="MBP3950076.1"/>
    <property type="molecule type" value="Genomic_DNA"/>
</dbReference>
<dbReference type="SMART" id="SM00646">
    <property type="entry name" value="Ami_3"/>
    <property type="match status" value="1"/>
</dbReference>
<dbReference type="Pfam" id="PF01520">
    <property type="entry name" value="Amidase_3"/>
    <property type="match status" value="1"/>
</dbReference>
<dbReference type="Gene3D" id="3.40.630.40">
    <property type="entry name" value="Zn-dependent exopeptidases"/>
    <property type="match status" value="1"/>
</dbReference>
<organism evidence="5 6">
    <name type="scientific">Halalkalibacter suaedae</name>
    <dbReference type="NCBI Taxonomy" id="2822140"/>
    <lineage>
        <taxon>Bacteria</taxon>
        <taxon>Bacillati</taxon>
        <taxon>Bacillota</taxon>
        <taxon>Bacilli</taxon>
        <taxon>Bacillales</taxon>
        <taxon>Bacillaceae</taxon>
        <taxon>Halalkalibacter</taxon>
    </lineage>
</organism>
<dbReference type="InterPro" id="IPR002508">
    <property type="entry name" value="MurNAc-LAA_cat"/>
</dbReference>
<dbReference type="AlphaFoldDB" id="A0A940WXI7"/>
<dbReference type="CDD" id="cd02696">
    <property type="entry name" value="MurNAc-LAA"/>
    <property type="match status" value="1"/>
</dbReference>
<dbReference type="SMART" id="SM00287">
    <property type="entry name" value="SH3b"/>
    <property type="match status" value="1"/>
</dbReference>
<proteinExistence type="predicted"/>
<dbReference type="InterPro" id="IPR007253">
    <property type="entry name" value="Cell_wall-bd_2"/>
</dbReference>
<keyword evidence="6" id="KW-1185">Reference proteome</keyword>
<dbReference type="Gene3D" id="2.30.30.40">
    <property type="entry name" value="SH3 Domains"/>
    <property type="match status" value="1"/>
</dbReference>
<dbReference type="SUPFAM" id="SSF53187">
    <property type="entry name" value="Zn-dependent exopeptidases"/>
    <property type="match status" value="1"/>
</dbReference>